<feature type="compositionally biased region" description="Basic residues" evidence="1">
    <location>
        <begin position="66"/>
        <end position="75"/>
    </location>
</feature>
<feature type="compositionally biased region" description="Polar residues" evidence="1">
    <location>
        <begin position="76"/>
        <end position="98"/>
    </location>
</feature>
<feature type="region of interest" description="Disordered" evidence="1">
    <location>
        <begin position="110"/>
        <end position="136"/>
    </location>
</feature>
<comment type="caution">
    <text evidence="2">The sequence shown here is derived from an EMBL/GenBank/DDBJ whole genome shotgun (WGS) entry which is preliminary data.</text>
</comment>
<feature type="compositionally biased region" description="Basic residues" evidence="1">
    <location>
        <begin position="598"/>
        <end position="615"/>
    </location>
</feature>
<feature type="compositionally biased region" description="Polar residues" evidence="1">
    <location>
        <begin position="321"/>
        <end position="345"/>
    </location>
</feature>
<dbReference type="Proteomes" id="UP001050691">
    <property type="component" value="Unassembled WGS sequence"/>
</dbReference>
<dbReference type="EMBL" id="BPWL01000006">
    <property type="protein sequence ID" value="GJJ11098.1"/>
    <property type="molecule type" value="Genomic_DNA"/>
</dbReference>
<proteinExistence type="predicted"/>
<protein>
    <submittedName>
        <fullName evidence="2">Uncharacterized protein</fullName>
    </submittedName>
</protein>
<keyword evidence="3" id="KW-1185">Reference proteome</keyword>
<sequence>MSQPPPLSSISQNIQGRRLSTRRRGSISAGDPWGIQPETDRGVASVLHIVKAPSPLPPPEQDEKARRRRSLHNHPKTSSSSGGVAQGRNSSPGASSGRISFAASGFGFTPLSGGQKDDHNQATLQRRSSIASHSAPHTILTPLQVCEIAQQCARPSISRPSTPGNNGHTSAVSPVKFTPLPETSFLPFLDRPAEVQELLTSSPTRKLFLLLEQIFPAGGSAGKEDDPASWNYAQLQKWLTKTTREEADDIVWIQKAKTCISARSEVIWERIKAAFGVPPELDGVHYDIEGPESMDGEDTSAVDDEYDDTIWVEEIVASSQPSRSPILSPTSSYFGRESPSLTRQGASRMEDISEDVSDGEGAPKRPVTPLVHGLRIVNQPSPPPSRRYSSPTPSIHSASSSQSHLPYHTLSDRAPGNPLFPSSFARVALGPTLKANNPSLRSPAHPPQSAFPSHGALFRNRHWAESWDARRHGSAVSTTSGSSSTAIPPPPTSRNNSSQGTGSSRVVSVTSSKGKAVERNNINDNNNLNPSSNHGSHLKHNNNRAGPSRSTASDTISKAPVVGPRGLEDIKFEDGTPPPINAPSAEPPPSGKGASQKTKPKPKSKKGPKTKKRHTEKSNKGISIFDILARLFLLWFTIYTVSVCPEDIQMRSPICRALTEYRRLILEPYILPPLHAALQNPVIASAVRRVEPVYTTAVKVTTPVVRRTRQEWRLRVMPQLVWLRIRARPYVRQLQRKYDAVLGPYVNDVMLQYRFHVEPRVEKAYGTAEQKWLAARPYVRPIWKAAKRLPGAILHVLIRLIVNAKTKWVDPQVTKIWASIVEQERASREGIPVVESVDVADITEAITSVGVTPVFIPTTSSDRAESETATEESPLVPIPATFDVTDEIAASIISETLSPPLASSTGHIVEPTDCDHPDIDFPAITDDAAASAASILQETLSPSVMEEGNAVNSVFVAAAIPAVESDEDLDTILDEFLAEILTDETETESSSEPEPTVHEETPEEMEERLRLARLETARKRADLESRHSNWEEEIEKLGKTQRKDVKNTLTRLRSGVVSDAKDPAGFVRKQVVDIVNEAEKSLKGLKAFSKKLLAQDEKDNIERMEEWNDVVAKVDKKFGVKVDNAAQTIREWIGEHVQTELQEIGVFAEKITNLAAQAQQDLGMGYTWLADVTYNDWQRYHKLVKTVSVAADSFVDNYRGLQNGTQSDAPGDPLVEVMERLQEEVDDIIMGFEASIGQIRSTVLDKLYLVNKEEQDEGTSVDSDPADAESTSIETTLVLSSADKDEPQVSILPIDVEEDSSDRKIPPGIFMSRSPEEVQQAMSRAEAARAHEEL</sequence>
<feature type="region of interest" description="Disordered" evidence="1">
    <location>
        <begin position="1"/>
        <end position="98"/>
    </location>
</feature>
<feature type="compositionally biased region" description="Polar residues" evidence="1">
    <location>
        <begin position="121"/>
        <end position="132"/>
    </location>
</feature>
<feature type="region of interest" description="Disordered" evidence="1">
    <location>
        <begin position="469"/>
        <end position="617"/>
    </location>
</feature>
<feature type="compositionally biased region" description="Polar residues" evidence="1">
    <location>
        <begin position="543"/>
        <end position="556"/>
    </location>
</feature>
<feature type="region of interest" description="Disordered" evidence="1">
    <location>
        <begin position="435"/>
        <end position="454"/>
    </location>
</feature>
<feature type="region of interest" description="Disordered" evidence="1">
    <location>
        <begin position="321"/>
        <end position="414"/>
    </location>
</feature>
<feature type="region of interest" description="Disordered" evidence="1">
    <location>
        <begin position="983"/>
        <end position="1005"/>
    </location>
</feature>
<feature type="compositionally biased region" description="Low complexity" evidence="1">
    <location>
        <begin position="474"/>
        <end position="486"/>
    </location>
</feature>
<feature type="compositionally biased region" description="Low complexity" evidence="1">
    <location>
        <begin position="386"/>
        <end position="408"/>
    </location>
</feature>
<evidence type="ECO:0000313" key="2">
    <source>
        <dbReference type="EMBL" id="GJJ11098.1"/>
    </source>
</evidence>
<reference evidence="2" key="1">
    <citation type="submission" date="2021-10" db="EMBL/GenBank/DDBJ databases">
        <title>De novo Genome Assembly of Clathrus columnatus (Basidiomycota, Fungi) Using Illumina and Nanopore Sequence Data.</title>
        <authorList>
            <person name="Ogiso-Tanaka E."/>
            <person name="Itagaki H."/>
            <person name="Hosoya T."/>
            <person name="Hosaka K."/>
        </authorList>
    </citation>
    <scope>NUCLEOTIDE SEQUENCE</scope>
    <source>
        <strain evidence="2">MO-923</strain>
    </source>
</reference>
<organism evidence="2 3">
    <name type="scientific">Clathrus columnatus</name>
    <dbReference type="NCBI Taxonomy" id="1419009"/>
    <lineage>
        <taxon>Eukaryota</taxon>
        <taxon>Fungi</taxon>
        <taxon>Dikarya</taxon>
        <taxon>Basidiomycota</taxon>
        <taxon>Agaricomycotina</taxon>
        <taxon>Agaricomycetes</taxon>
        <taxon>Phallomycetidae</taxon>
        <taxon>Phallales</taxon>
        <taxon>Clathraceae</taxon>
        <taxon>Clathrus</taxon>
    </lineage>
</organism>
<accession>A0AAV5AEK3</accession>
<evidence type="ECO:0000313" key="3">
    <source>
        <dbReference type="Proteomes" id="UP001050691"/>
    </source>
</evidence>
<gene>
    <name evidence="2" type="ORF">Clacol_005329</name>
</gene>
<feature type="region of interest" description="Disordered" evidence="1">
    <location>
        <begin position="1295"/>
        <end position="1334"/>
    </location>
</feature>
<name>A0AAV5AEK3_9AGAM</name>
<evidence type="ECO:0000256" key="1">
    <source>
        <dbReference type="SAM" id="MobiDB-lite"/>
    </source>
</evidence>
<feature type="compositionally biased region" description="Pro residues" evidence="1">
    <location>
        <begin position="576"/>
        <end position="590"/>
    </location>
</feature>
<feature type="compositionally biased region" description="Low complexity" evidence="1">
    <location>
        <begin position="497"/>
        <end position="533"/>
    </location>
</feature>